<comment type="pathway">
    <text evidence="3">Sphingolipid metabolism.</text>
</comment>
<evidence type="ECO:0000256" key="4">
    <source>
        <dbReference type="ARBA" id="ARBA00022741"/>
    </source>
</evidence>
<dbReference type="PANTHER" id="PTHR43550:SF3">
    <property type="entry name" value="3-KETODIHYDROSPHINGOSINE REDUCTASE"/>
    <property type="match status" value="1"/>
</dbReference>
<dbReference type="InterPro" id="IPR002347">
    <property type="entry name" value="SDR_fam"/>
</dbReference>
<dbReference type="AlphaFoldDB" id="A0A0L9TUW5"/>
<dbReference type="Proteomes" id="UP000053144">
    <property type="component" value="Chromosome 2"/>
</dbReference>
<dbReference type="EMBL" id="CM003372">
    <property type="protein sequence ID" value="KOM33939.1"/>
    <property type="molecule type" value="Genomic_DNA"/>
</dbReference>
<evidence type="ECO:0000256" key="10">
    <source>
        <dbReference type="ARBA" id="ARBA00026112"/>
    </source>
</evidence>
<proteinExistence type="predicted"/>
<dbReference type="InterPro" id="IPR020904">
    <property type="entry name" value="Sc_DH/Rdtase_CS"/>
</dbReference>
<dbReference type="InterPro" id="IPR045022">
    <property type="entry name" value="KDSR-like"/>
</dbReference>
<evidence type="ECO:0000256" key="11">
    <source>
        <dbReference type="SAM" id="Phobius"/>
    </source>
</evidence>
<dbReference type="GO" id="GO:0006666">
    <property type="term" value="P:3-keto-sphinganine metabolic process"/>
    <property type="evidence" value="ECO:0007669"/>
    <property type="project" value="InterPro"/>
</dbReference>
<dbReference type="Gene3D" id="3.40.50.720">
    <property type="entry name" value="NAD(P)-binding Rossmann-like Domain"/>
    <property type="match status" value="2"/>
</dbReference>
<keyword evidence="9" id="KW-0443">Lipid metabolism</keyword>
<dbReference type="InterPro" id="IPR036291">
    <property type="entry name" value="NAD(P)-bd_dom_sf"/>
</dbReference>
<keyword evidence="7" id="KW-0746">Sphingolipid metabolism</keyword>
<protein>
    <recommendedName>
        <fullName evidence="10">3-dehydrosphinganine reductase</fullName>
        <ecNumber evidence="10">1.1.1.102</ecNumber>
    </recommendedName>
</protein>
<organism evidence="12 13">
    <name type="scientific">Phaseolus angularis</name>
    <name type="common">Azuki bean</name>
    <name type="synonym">Vigna angularis</name>
    <dbReference type="NCBI Taxonomy" id="3914"/>
    <lineage>
        <taxon>Eukaryota</taxon>
        <taxon>Viridiplantae</taxon>
        <taxon>Streptophyta</taxon>
        <taxon>Embryophyta</taxon>
        <taxon>Tracheophyta</taxon>
        <taxon>Spermatophyta</taxon>
        <taxon>Magnoliopsida</taxon>
        <taxon>eudicotyledons</taxon>
        <taxon>Gunneridae</taxon>
        <taxon>Pentapetalae</taxon>
        <taxon>rosids</taxon>
        <taxon>fabids</taxon>
        <taxon>Fabales</taxon>
        <taxon>Fabaceae</taxon>
        <taxon>Papilionoideae</taxon>
        <taxon>50 kb inversion clade</taxon>
        <taxon>NPAAA clade</taxon>
        <taxon>indigoferoid/millettioid clade</taxon>
        <taxon>Phaseoleae</taxon>
        <taxon>Vigna</taxon>
    </lineage>
</organism>
<keyword evidence="4" id="KW-0547">Nucleotide-binding</keyword>
<feature type="transmembrane region" description="Helical" evidence="11">
    <location>
        <begin position="6"/>
        <end position="24"/>
    </location>
</feature>
<accession>A0A0L9TUW5</accession>
<evidence type="ECO:0000256" key="9">
    <source>
        <dbReference type="ARBA" id="ARBA00023098"/>
    </source>
</evidence>
<dbReference type="CDD" id="cd08939">
    <property type="entry name" value="KDSR-like_SDR_c"/>
    <property type="match status" value="1"/>
</dbReference>
<keyword evidence="11" id="KW-0812">Transmembrane</keyword>
<keyword evidence="6" id="KW-0521">NADP</keyword>
<dbReference type="PROSITE" id="PS00061">
    <property type="entry name" value="ADH_SHORT"/>
    <property type="match status" value="1"/>
</dbReference>
<dbReference type="PANTHER" id="PTHR43550">
    <property type="entry name" value="3-KETODIHYDROSPHINGOSINE REDUCTASE"/>
    <property type="match status" value="1"/>
</dbReference>
<dbReference type="GO" id="GO:0000166">
    <property type="term" value="F:nucleotide binding"/>
    <property type="evidence" value="ECO:0007669"/>
    <property type="project" value="UniProtKB-KW"/>
</dbReference>
<name>A0A0L9TUW5_PHAAN</name>
<gene>
    <name evidence="12" type="ORF">LR48_Vigan02g008900</name>
</gene>
<keyword evidence="5" id="KW-0256">Endoplasmic reticulum</keyword>
<evidence type="ECO:0000256" key="6">
    <source>
        <dbReference type="ARBA" id="ARBA00022857"/>
    </source>
</evidence>
<dbReference type="EC" id="1.1.1.102" evidence="10"/>
<dbReference type="GO" id="GO:0005789">
    <property type="term" value="C:endoplasmic reticulum membrane"/>
    <property type="evidence" value="ECO:0007669"/>
    <property type="project" value="TreeGrafter"/>
</dbReference>
<comment type="subcellular location">
    <subcellularLocation>
        <location evidence="1">Endoplasmic reticulum</location>
    </subcellularLocation>
</comment>
<dbReference type="STRING" id="3914.A0A0L9TUW5"/>
<evidence type="ECO:0000256" key="1">
    <source>
        <dbReference type="ARBA" id="ARBA00004240"/>
    </source>
</evidence>
<dbReference type="OMA" id="LSHYSCP"/>
<comment type="pathway">
    <text evidence="2">Lipid metabolism; sphingolipid metabolism.</text>
</comment>
<dbReference type="Gramene" id="KOM33939">
    <property type="protein sequence ID" value="KOM33939"/>
    <property type="gene ID" value="LR48_Vigan02g008900"/>
</dbReference>
<dbReference type="PRINTS" id="PR00081">
    <property type="entry name" value="GDHRDH"/>
</dbReference>
<dbReference type="Pfam" id="PF00106">
    <property type="entry name" value="adh_short"/>
    <property type="match status" value="2"/>
</dbReference>
<evidence type="ECO:0000256" key="3">
    <source>
        <dbReference type="ARBA" id="ARBA00004991"/>
    </source>
</evidence>
<keyword evidence="11" id="KW-1133">Transmembrane helix</keyword>
<keyword evidence="8" id="KW-0560">Oxidoreductase</keyword>
<dbReference type="GO" id="GO:0047560">
    <property type="term" value="F:3-dehydrosphinganine reductase activity"/>
    <property type="evidence" value="ECO:0007669"/>
    <property type="project" value="UniProtKB-EC"/>
</dbReference>
<keyword evidence="11" id="KW-0472">Membrane</keyword>
<evidence type="ECO:0000313" key="13">
    <source>
        <dbReference type="Proteomes" id="UP000053144"/>
    </source>
</evidence>
<evidence type="ECO:0000256" key="2">
    <source>
        <dbReference type="ARBA" id="ARBA00004760"/>
    </source>
</evidence>
<reference evidence="13" key="1">
    <citation type="journal article" date="2015" name="Proc. Natl. Acad. Sci. U.S.A.">
        <title>Genome sequencing of adzuki bean (Vigna angularis) provides insight into high starch and low fat accumulation and domestication.</title>
        <authorList>
            <person name="Yang K."/>
            <person name="Tian Z."/>
            <person name="Chen C."/>
            <person name="Luo L."/>
            <person name="Zhao B."/>
            <person name="Wang Z."/>
            <person name="Yu L."/>
            <person name="Li Y."/>
            <person name="Sun Y."/>
            <person name="Li W."/>
            <person name="Chen Y."/>
            <person name="Li Y."/>
            <person name="Zhang Y."/>
            <person name="Ai D."/>
            <person name="Zhao J."/>
            <person name="Shang C."/>
            <person name="Ma Y."/>
            <person name="Wu B."/>
            <person name="Wang M."/>
            <person name="Gao L."/>
            <person name="Sun D."/>
            <person name="Zhang P."/>
            <person name="Guo F."/>
            <person name="Wang W."/>
            <person name="Li Y."/>
            <person name="Wang J."/>
            <person name="Varshney R.K."/>
            <person name="Wang J."/>
            <person name="Ling H.Q."/>
            <person name="Wan P."/>
        </authorList>
    </citation>
    <scope>NUCLEOTIDE SEQUENCE</scope>
    <source>
        <strain evidence="13">cv. Jingnong 6</strain>
    </source>
</reference>
<dbReference type="SUPFAM" id="SSF51735">
    <property type="entry name" value="NAD(P)-binding Rossmann-fold domains"/>
    <property type="match status" value="2"/>
</dbReference>
<sequence length="481" mass="51820">MADAYFFLFFLLPLLLLVVLYFLVKPRPVKIPIKNRHVFITGGSSGIGLSLAHRAAAEGARVSILARSLGKLEEARNAIRLVTGIEVAVFAADVRDFEAVKRAVDEAGPIDVLLLTHGVFVALELEKMELSEIKFTMDVNLMGTLNLIKAALPAMKNRKDPLPASIALVSSQAGQAGIYGYVAYSASKFGLRGLAEALQQEVIADNIHVSLIFPPDTDTPGLAEGELLKYLVAGVARHGAYLEIEEDVEQNAKKRWEILHFFLRKPELTKIIAASSGCMTAEKVAQKALDGIKSGSFIVSCNLEGIALSLATAGLSPQRSFLMAFVEAGIYGYVAYSASKFGLRGLAEALQQEVIADNIHVSLIFPPDTDTPGLAEENRRKPELTKIIAASSGCMTAEKVAQKALDGIKSGSFIVSCNLEGIALSLATAGLSPQRSFLMAFVEVVAAGILRIVALGMQWTWYGSIEKYHSQRKGKCCTKGY</sequence>
<evidence type="ECO:0000313" key="12">
    <source>
        <dbReference type="EMBL" id="KOM33939.1"/>
    </source>
</evidence>
<evidence type="ECO:0000256" key="8">
    <source>
        <dbReference type="ARBA" id="ARBA00023002"/>
    </source>
</evidence>
<evidence type="ECO:0000256" key="7">
    <source>
        <dbReference type="ARBA" id="ARBA00022919"/>
    </source>
</evidence>
<evidence type="ECO:0000256" key="5">
    <source>
        <dbReference type="ARBA" id="ARBA00022824"/>
    </source>
</evidence>
<dbReference type="GO" id="GO:0030148">
    <property type="term" value="P:sphingolipid biosynthetic process"/>
    <property type="evidence" value="ECO:0007669"/>
    <property type="project" value="InterPro"/>
</dbReference>